<dbReference type="EnsemblProtists" id="PYU1_T006944">
    <property type="protein sequence ID" value="PYU1_T006944"/>
    <property type="gene ID" value="PYU1_G006929"/>
</dbReference>
<reference evidence="7" key="3">
    <citation type="submission" date="2015-02" db="UniProtKB">
        <authorList>
            <consortium name="EnsemblProtists"/>
        </authorList>
    </citation>
    <scope>IDENTIFICATION</scope>
    <source>
        <strain evidence="7">DAOM BR144</strain>
    </source>
</reference>
<dbReference type="GO" id="GO:0016020">
    <property type="term" value="C:membrane"/>
    <property type="evidence" value="ECO:0007669"/>
    <property type="project" value="UniProtKB-SubCell"/>
</dbReference>
<evidence type="ECO:0000256" key="1">
    <source>
        <dbReference type="ARBA" id="ARBA00004370"/>
    </source>
</evidence>
<dbReference type="HOGENOM" id="CLU_096652_3_1_1"/>
<keyword evidence="5 6" id="KW-0472">Membrane</keyword>
<reference evidence="8" key="1">
    <citation type="journal article" date="2010" name="Genome Biol.">
        <title>Genome sequence of the necrotrophic plant pathogen Pythium ultimum reveals original pathogenicity mechanisms and effector repertoire.</title>
        <authorList>
            <person name="Levesque C.A."/>
            <person name="Brouwer H."/>
            <person name="Cano L."/>
            <person name="Hamilton J.P."/>
            <person name="Holt C."/>
            <person name="Huitema E."/>
            <person name="Raffaele S."/>
            <person name="Robideau G.P."/>
            <person name="Thines M."/>
            <person name="Win J."/>
            <person name="Zerillo M.M."/>
            <person name="Beakes G.W."/>
            <person name="Boore J.L."/>
            <person name="Busam D."/>
            <person name="Dumas B."/>
            <person name="Ferriera S."/>
            <person name="Fuerstenberg S.I."/>
            <person name="Gachon C.M."/>
            <person name="Gaulin E."/>
            <person name="Govers F."/>
            <person name="Grenville-Briggs L."/>
            <person name="Horner N."/>
            <person name="Hostetler J."/>
            <person name="Jiang R.H."/>
            <person name="Johnson J."/>
            <person name="Krajaejun T."/>
            <person name="Lin H."/>
            <person name="Meijer H.J."/>
            <person name="Moore B."/>
            <person name="Morris P."/>
            <person name="Phuntmart V."/>
            <person name="Puiu D."/>
            <person name="Shetty J."/>
            <person name="Stajich J.E."/>
            <person name="Tripathy S."/>
            <person name="Wawra S."/>
            <person name="van West P."/>
            <person name="Whitty B.R."/>
            <person name="Coutinho P.M."/>
            <person name="Henrissat B."/>
            <person name="Martin F."/>
            <person name="Thomas P.D."/>
            <person name="Tyler B.M."/>
            <person name="De Vries R.P."/>
            <person name="Kamoun S."/>
            <person name="Yandell M."/>
            <person name="Tisserat N."/>
            <person name="Buell C.R."/>
        </authorList>
    </citation>
    <scope>NUCLEOTIDE SEQUENCE</scope>
    <source>
        <strain evidence="8">DAOM:BR144</strain>
    </source>
</reference>
<name>K3WPQ2_GLOUD</name>
<dbReference type="eggNOG" id="KOG4267">
    <property type="taxonomic scope" value="Eukaryota"/>
</dbReference>
<dbReference type="Pfam" id="PF03647">
    <property type="entry name" value="Tmemb_14"/>
    <property type="match status" value="1"/>
</dbReference>
<dbReference type="InParanoid" id="K3WPQ2"/>
<reference evidence="8" key="2">
    <citation type="submission" date="2010-04" db="EMBL/GenBank/DDBJ databases">
        <authorList>
            <person name="Buell R."/>
            <person name="Hamilton J."/>
            <person name="Hostetler J."/>
        </authorList>
    </citation>
    <scope>NUCLEOTIDE SEQUENCE [LARGE SCALE GENOMIC DNA]</scope>
    <source>
        <strain evidence="8">DAOM:BR144</strain>
    </source>
</reference>
<protein>
    <recommendedName>
        <fullName evidence="9">Transmembrane protein 14C</fullName>
    </recommendedName>
</protein>
<dbReference type="Proteomes" id="UP000019132">
    <property type="component" value="Unassembled WGS sequence"/>
</dbReference>
<organism evidence="7 8">
    <name type="scientific">Globisporangium ultimum (strain ATCC 200006 / CBS 805.95 / DAOM BR144)</name>
    <name type="common">Pythium ultimum</name>
    <dbReference type="NCBI Taxonomy" id="431595"/>
    <lineage>
        <taxon>Eukaryota</taxon>
        <taxon>Sar</taxon>
        <taxon>Stramenopiles</taxon>
        <taxon>Oomycota</taxon>
        <taxon>Peronosporomycetes</taxon>
        <taxon>Pythiales</taxon>
        <taxon>Pythiaceae</taxon>
        <taxon>Globisporangium</taxon>
    </lineage>
</organism>
<proteinExistence type="inferred from homology"/>
<dbReference type="OMA" id="ALATWYY"/>
<comment type="similarity">
    <text evidence="2">Belongs to the TMEM14 family.</text>
</comment>
<sequence length="107" mass="10914">MSHHPTYTMAALLGAGGVFGYAKTKSVPSLVAGVTLGAGFGLAGYLLQSGSMTQGHGVALFASTITMSAMGVRAIKSRKPLPIAISSLGAVSAAYHAQKFTEWIGQE</sequence>
<keyword evidence="4 6" id="KW-1133">Transmembrane helix</keyword>
<dbReference type="PANTHER" id="PTHR12668:SF53">
    <property type="entry name" value="TMEM14 PROTEIN HOMOLOG YJR085C"/>
    <property type="match status" value="1"/>
</dbReference>
<evidence type="ECO:0000313" key="7">
    <source>
        <dbReference type="EnsemblProtists" id="PYU1_T006944"/>
    </source>
</evidence>
<evidence type="ECO:0000256" key="4">
    <source>
        <dbReference type="ARBA" id="ARBA00022989"/>
    </source>
</evidence>
<dbReference type="EMBL" id="GL376560">
    <property type="status" value="NOT_ANNOTATED_CDS"/>
    <property type="molecule type" value="Genomic_DNA"/>
</dbReference>
<feature type="transmembrane region" description="Helical" evidence="6">
    <location>
        <begin position="29"/>
        <end position="47"/>
    </location>
</feature>
<evidence type="ECO:0000256" key="6">
    <source>
        <dbReference type="SAM" id="Phobius"/>
    </source>
</evidence>
<dbReference type="Gene3D" id="1.10.10.1740">
    <property type="entry name" value="Transmembrane protein 14-like"/>
    <property type="match status" value="1"/>
</dbReference>
<dbReference type="InterPro" id="IPR044890">
    <property type="entry name" value="TMEM14_sf"/>
</dbReference>
<feature type="transmembrane region" description="Helical" evidence="6">
    <location>
        <begin position="53"/>
        <end position="72"/>
    </location>
</feature>
<evidence type="ECO:0008006" key="9">
    <source>
        <dbReference type="Google" id="ProtNLM"/>
    </source>
</evidence>
<accession>K3WPQ2</accession>
<keyword evidence="3 6" id="KW-0812">Transmembrane</keyword>
<dbReference type="PANTHER" id="PTHR12668">
    <property type="entry name" value="TRANSMEMBRANE PROTEIN 14, 15"/>
    <property type="match status" value="1"/>
</dbReference>
<dbReference type="InterPro" id="IPR005349">
    <property type="entry name" value="TMEM14"/>
</dbReference>
<evidence type="ECO:0000256" key="3">
    <source>
        <dbReference type="ARBA" id="ARBA00022692"/>
    </source>
</evidence>
<dbReference type="AlphaFoldDB" id="K3WPQ2"/>
<feature type="transmembrane region" description="Helical" evidence="6">
    <location>
        <begin position="6"/>
        <end position="22"/>
    </location>
</feature>
<keyword evidence="8" id="KW-1185">Reference proteome</keyword>
<evidence type="ECO:0000256" key="5">
    <source>
        <dbReference type="ARBA" id="ARBA00023136"/>
    </source>
</evidence>
<dbReference type="VEuPathDB" id="FungiDB:PYU1_G006929"/>
<comment type="subcellular location">
    <subcellularLocation>
        <location evidence="1">Membrane</location>
    </subcellularLocation>
</comment>
<evidence type="ECO:0000313" key="8">
    <source>
        <dbReference type="Proteomes" id="UP000019132"/>
    </source>
</evidence>
<evidence type="ECO:0000256" key="2">
    <source>
        <dbReference type="ARBA" id="ARBA00007590"/>
    </source>
</evidence>